<feature type="signal peptide" evidence="10">
    <location>
        <begin position="1"/>
        <end position="20"/>
    </location>
</feature>
<evidence type="ECO:0000259" key="11">
    <source>
        <dbReference type="PROSITE" id="PS50109"/>
    </source>
</evidence>
<organism evidence="12 13">
    <name type="scientific">Hymenobacter lapidiphilus</name>
    <dbReference type="NCBI Taxonomy" id="2608003"/>
    <lineage>
        <taxon>Bacteria</taxon>
        <taxon>Pseudomonadati</taxon>
        <taxon>Bacteroidota</taxon>
        <taxon>Cytophagia</taxon>
        <taxon>Cytophagales</taxon>
        <taxon>Hymenobacteraceae</taxon>
        <taxon>Hymenobacter</taxon>
    </lineage>
</organism>
<dbReference type="Gene3D" id="1.20.5.1930">
    <property type="match status" value="1"/>
</dbReference>
<keyword evidence="5" id="KW-0547">Nucleotide-binding</keyword>
<dbReference type="Pfam" id="PF07730">
    <property type="entry name" value="HisKA_3"/>
    <property type="match status" value="1"/>
</dbReference>
<evidence type="ECO:0000256" key="5">
    <source>
        <dbReference type="ARBA" id="ARBA00022741"/>
    </source>
</evidence>
<keyword evidence="10" id="KW-0732">Signal</keyword>
<feature type="domain" description="Histidine kinase" evidence="11">
    <location>
        <begin position="517"/>
        <end position="604"/>
    </location>
</feature>
<keyword evidence="7" id="KW-0067">ATP-binding</keyword>
<evidence type="ECO:0000313" key="13">
    <source>
        <dbReference type="Proteomes" id="UP000565521"/>
    </source>
</evidence>
<dbReference type="GO" id="GO:0046983">
    <property type="term" value="F:protein dimerization activity"/>
    <property type="evidence" value="ECO:0007669"/>
    <property type="project" value="InterPro"/>
</dbReference>
<gene>
    <name evidence="12" type="ORF">HW554_14470</name>
</gene>
<keyword evidence="6" id="KW-0418">Kinase</keyword>
<name>A0A7Y7U641_9BACT</name>
<dbReference type="AlphaFoldDB" id="A0A7Y7U641"/>
<keyword evidence="9" id="KW-1133">Transmembrane helix</keyword>
<dbReference type="InterPro" id="IPR005467">
    <property type="entry name" value="His_kinase_dom"/>
</dbReference>
<feature type="chain" id="PRO_5030732905" description="histidine kinase" evidence="10">
    <location>
        <begin position="21"/>
        <end position="611"/>
    </location>
</feature>
<dbReference type="SUPFAM" id="SSF55874">
    <property type="entry name" value="ATPase domain of HSP90 chaperone/DNA topoisomerase II/histidine kinase"/>
    <property type="match status" value="1"/>
</dbReference>
<evidence type="ECO:0000256" key="3">
    <source>
        <dbReference type="ARBA" id="ARBA00022553"/>
    </source>
</evidence>
<comment type="caution">
    <text evidence="12">The sequence shown here is derived from an EMBL/GenBank/DDBJ whole genome shotgun (WGS) entry which is preliminary data.</text>
</comment>
<sequence>MKSFLLALAYCLCLAGPAWAGGPSARADSLLRQLANSRPDTSRVNLLIVLAWNRTDDNPVAAIRYAQRGRRLAHSLNFTRGECRSMLILGWAFLRSGNYPTAVQSMQAARRLAEQANYQGGQIHADNGLGYAHLEQGSPRLALRYFFRSVRRAQSIDDKVLLTPVPGNIGQAYLQLNQLDSAFRYATWGYRLDLQQGDWHSEIGDLALLGDVAAQRGHPEQARLYYRRCIARAQARPVSYALCQAWLGLARLAWQQNQADSALMYAHRALDASQAGGYAKGVLIASEVLADQYEARGDTASAFAHLHRASTTTGRLFSLNRQVQVQALEFSEQLRRQERGDELRQQQAQRRQNLLLGSLLVLLIGAGVGYLLIGRQHLRREVALVQDRQQLERHYAGEILQVEEKERRRVGADLHDGVGQLLCAAHMNLAALQQQLFLTNPQHQSLLATAVATVDESVREIRSISHGLAPVALLEQGLVPVVQQLLVRLRHSTPGLDVRLHTAGLPGPGLTVAVQAQVYRILQEAVQNVLRHAEATELTVQLLGTGIDLTLMVEDNGRGFGPKPVEGLGLHNIRLRARYLNARLEIDSRPGHGTILTLLVPLEAPPPPAAA</sequence>
<dbReference type="InterPro" id="IPR011990">
    <property type="entry name" value="TPR-like_helical_dom_sf"/>
</dbReference>
<dbReference type="InterPro" id="IPR011712">
    <property type="entry name" value="Sig_transdc_His_kin_sub3_dim/P"/>
</dbReference>
<comment type="catalytic activity">
    <reaction evidence="1">
        <text>ATP + protein L-histidine = ADP + protein N-phospho-L-histidine.</text>
        <dbReference type="EC" id="2.7.13.3"/>
    </reaction>
</comment>
<evidence type="ECO:0000256" key="8">
    <source>
        <dbReference type="ARBA" id="ARBA00023012"/>
    </source>
</evidence>
<dbReference type="SMART" id="SM00028">
    <property type="entry name" value="TPR"/>
    <property type="match status" value="5"/>
</dbReference>
<dbReference type="PANTHER" id="PTHR24421:SF10">
    <property type="entry name" value="NITRATE_NITRITE SENSOR PROTEIN NARQ"/>
    <property type="match status" value="1"/>
</dbReference>
<dbReference type="PANTHER" id="PTHR24421">
    <property type="entry name" value="NITRATE/NITRITE SENSOR PROTEIN NARX-RELATED"/>
    <property type="match status" value="1"/>
</dbReference>
<protein>
    <recommendedName>
        <fullName evidence="2">histidine kinase</fullName>
        <ecNumber evidence="2">2.7.13.3</ecNumber>
    </recommendedName>
</protein>
<keyword evidence="3" id="KW-0597">Phosphoprotein</keyword>
<keyword evidence="13" id="KW-1185">Reference proteome</keyword>
<evidence type="ECO:0000256" key="2">
    <source>
        <dbReference type="ARBA" id="ARBA00012438"/>
    </source>
</evidence>
<proteinExistence type="predicted"/>
<dbReference type="RefSeq" id="WP_176909287.1">
    <property type="nucleotide sequence ID" value="NZ_JABKAU010000029.1"/>
</dbReference>
<dbReference type="SMART" id="SM00387">
    <property type="entry name" value="HATPase_c"/>
    <property type="match status" value="1"/>
</dbReference>
<keyword evidence="4" id="KW-0808">Transferase</keyword>
<keyword evidence="9" id="KW-0812">Transmembrane</keyword>
<dbReference type="EC" id="2.7.13.3" evidence="2"/>
<dbReference type="Gene3D" id="3.30.565.10">
    <property type="entry name" value="Histidine kinase-like ATPase, C-terminal domain"/>
    <property type="match status" value="1"/>
</dbReference>
<dbReference type="GO" id="GO:0000155">
    <property type="term" value="F:phosphorelay sensor kinase activity"/>
    <property type="evidence" value="ECO:0007669"/>
    <property type="project" value="InterPro"/>
</dbReference>
<dbReference type="InterPro" id="IPR036890">
    <property type="entry name" value="HATPase_C_sf"/>
</dbReference>
<dbReference type="GO" id="GO:0016020">
    <property type="term" value="C:membrane"/>
    <property type="evidence" value="ECO:0007669"/>
    <property type="project" value="InterPro"/>
</dbReference>
<dbReference type="InterPro" id="IPR003594">
    <property type="entry name" value="HATPase_dom"/>
</dbReference>
<evidence type="ECO:0000256" key="6">
    <source>
        <dbReference type="ARBA" id="ARBA00022777"/>
    </source>
</evidence>
<dbReference type="CDD" id="cd16917">
    <property type="entry name" value="HATPase_UhpB-NarQ-NarX-like"/>
    <property type="match status" value="1"/>
</dbReference>
<feature type="transmembrane region" description="Helical" evidence="9">
    <location>
        <begin position="354"/>
        <end position="373"/>
    </location>
</feature>
<evidence type="ECO:0000256" key="1">
    <source>
        <dbReference type="ARBA" id="ARBA00000085"/>
    </source>
</evidence>
<evidence type="ECO:0000256" key="4">
    <source>
        <dbReference type="ARBA" id="ARBA00022679"/>
    </source>
</evidence>
<evidence type="ECO:0000256" key="10">
    <source>
        <dbReference type="SAM" id="SignalP"/>
    </source>
</evidence>
<dbReference type="EMBL" id="JABKAU010000029">
    <property type="protein sequence ID" value="NVO32416.1"/>
    <property type="molecule type" value="Genomic_DNA"/>
</dbReference>
<accession>A0A7Y7U641</accession>
<evidence type="ECO:0000256" key="7">
    <source>
        <dbReference type="ARBA" id="ARBA00022840"/>
    </source>
</evidence>
<dbReference type="GO" id="GO:0005524">
    <property type="term" value="F:ATP binding"/>
    <property type="evidence" value="ECO:0007669"/>
    <property type="project" value="UniProtKB-KW"/>
</dbReference>
<dbReference type="Gene3D" id="1.25.40.10">
    <property type="entry name" value="Tetratricopeptide repeat domain"/>
    <property type="match status" value="2"/>
</dbReference>
<keyword evidence="9" id="KW-0472">Membrane</keyword>
<dbReference type="InterPro" id="IPR019734">
    <property type="entry name" value="TPR_rpt"/>
</dbReference>
<dbReference type="SUPFAM" id="SSF48452">
    <property type="entry name" value="TPR-like"/>
    <property type="match status" value="2"/>
</dbReference>
<dbReference type="Pfam" id="PF02518">
    <property type="entry name" value="HATPase_c"/>
    <property type="match status" value="1"/>
</dbReference>
<dbReference type="Proteomes" id="UP000565521">
    <property type="component" value="Unassembled WGS sequence"/>
</dbReference>
<keyword evidence="8" id="KW-0902">Two-component regulatory system</keyword>
<reference evidence="12 13" key="1">
    <citation type="submission" date="2020-05" db="EMBL/GenBank/DDBJ databases">
        <title>Hymenobacter terrestris sp. nov. and Hymenobacter lapidiphilus sp. nov., isolated from regoliths in Antarctica.</title>
        <authorList>
            <person name="Sedlacek I."/>
            <person name="Pantucek R."/>
            <person name="Zeman M."/>
            <person name="Holochova P."/>
            <person name="Kralova S."/>
            <person name="Stankova E."/>
            <person name="Sedo O."/>
            <person name="Micenkova L."/>
            <person name="Svec P."/>
            <person name="Gupta V."/>
            <person name="Sood U."/>
            <person name="Korpole U.S."/>
            <person name="Lal R."/>
        </authorList>
    </citation>
    <scope>NUCLEOTIDE SEQUENCE [LARGE SCALE GENOMIC DNA]</scope>
    <source>
        <strain evidence="12 13">P5342</strain>
    </source>
</reference>
<evidence type="ECO:0000313" key="12">
    <source>
        <dbReference type="EMBL" id="NVO32416.1"/>
    </source>
</evidence>
<dbReference type="InterPro" id="IPR050482">
    <property type="entry name" value="Sensor_HK_TwoCompSys"/>
</dbReference>
<evidence type="ECO:0000256" key="9">
    <source>
        <dbReference type="SAM" id="Phobius"/>
    </source>
</evidence>
<dbReference type="PROSITE" id="PS50109">
    <property type="entry name" value="HIS_KIN"/>
    <property type="match status" value="1"/>
</dbReference>